<evidence type="ECO:0000256" key="1">
    <source>
        <dbReference type="ARBA" id="ARBA00022896"/>
    </source>
</evidence>
<protein>
    <recommendedName>
        <fullName evidence="4">Fe2OG dioxygenase domain-containing protein</fullName>
    </recommendedName>
</protein>
<organism evidence="5 6">
    <name type="scientific">Triparma laevis f. inornata</name>
    <dbReference type="NCBI Taxonomy" id="1714386"/>
    <lineage>
        <taxon>Eukaryota</taxon>
        <taxon>Sar</taxon>
        <taxon>Stramenopiles</taxon>
        <taxon>Ochrophyta</taxon>
        <taxon>Bolidophyceae</taxon>
        <taxon>Parmales</taxon>
        <taxon>Triparmaceae</taxon>
        <taxon>Triparma</taxon>
    </lineage>
</organism>
<dbReference type="GO" id="GO:0031543">
    <property type="term" value="F:peptidyl-proline dioxygenase activity"/>
    <property type="evidence" value="ECO:0007669"/>
    <property type="project" value="TreeGrafter"/>
</dbReference>
<keyword evidence="1" id="KW-0847">Vitamin C</keyword>
<dbReference type="Proteomes" id="UP001162640">
    <property type="component" value="Unassembled WGS sequence"/>
</dbReference>
<comment type="caution">
    <text evidence="5">The sequence shown here is derived from an EMBL/GenBank/DDBJ whole genome shotgun (WGS) entry which is preliminary data.</text>
</comment>
<comment type="similarity">
    <text evidence="2">Belongs to the iron/ascorbate-dependent oxidoreductase family.</text>
</comment>
<feature type="domain" description="Fe2OG dioxygenase" evidence="4">
    <location>
        <begin position="66"/>
        <end position="189"/>
    </location>
</feature>
<feature type="compositionally biased region" description="Basic and acidic residues" evidence="3">
    <location>
        <begin position="1"/>
        <end position="17"/>
    </location>
</feature>
<evidence type="ECO:0000313" key="6">
    <source>
        <dbReference type="Proteomes" id="UP001162640"/>
    </source>
</evidence>
<proteinExistence type="inferred from homology"/>
<dbReference type="PANTHER" id="PTHR12907:SF26">
    <property type="entry name" value="HIF PROLYL HYDROXYLASE, ISOFORM C"/>
    <property type="match status" value="1"/>
</dbReference>
<dbReference type="PROSITE" id="PS51471">
    <property type="entry name" value="FE2OG_OXY"/>
    <property type="match status" value="1"/>
</dbReference>
<dbReference type="InterPro" id="IPR051559">
    <property type="entry name" value="HIF_prolyl_hydroxylases"/>
</dbReference>
<dbReference type="PANTHER" id="PTHR12907">
    <property type="entry name" value="EGL NINE HOMOLOG-RELATED"/>
    <property type="match status" value="1"/>
</dbReference>
<dbReference type="InterPro" id="IPR005123">
    <property type="entry name" value="Oxoglu/Fe-dep_dioxygenase_dom"/>
</dbReference>
<dbReference type="GO" id="GO:0071456">
    <property type="term" value="P:cellular response to hypoxia"/>
    <property type="evidence" value="ECO:0007669"/>
    <property type="project" value="TreeGrafter"/>
</dbReference>
<dbReference type="EMBL" id="BLQM01000364">
    <property type="protein sequence ID" value="GMH85734.1"/>
    <property type="molecule type" value="Genomic_DNA"/>
</dbReference>
<evidence type="ECO:0000256" key="2">
    <source>
        <dbReference type="RuleBase" id="RU003682"/>
    </source>
</evidence>
<evidence type="ECO:0000256" key="3">
    <source>
        <dbReference type="SAM" id="MobiDB-lite"/>
    </source>
</evidence>
<reference evidence="6" key="1">
    <citation type="journal article" date="2023" name="Commun. Biol.">
        <title>Genome analysis of Parmales, the sister group of diatoms, reveals the evolutionary specialization of diatoms from phago-mixotrophs to photoautotrophs.</title>
        <authorList>
            <person name="Ban H."/>
            <person name="Sato S."/>
            <person name="Yoshikawa S."/>
            <person name="Yamada K."/>
            <person name="Nakamura Y."/>
            <person name="Ichinomiya M."/>
            <person name="Sato N."/>
            <person name="Blanc-Mathieu R."/>
            <person name="Endo H."/>
            <person name="Kuwata A."/>
            <person name="Ogata H."/>
        </authorList>
    </citation>
    <scope>NUCLEOTIDE SEQUENCE [LARGE SCALE GENOMIC DNA]</scope>
</reference>
<dbReference type="Pfam" id="PF13640">
    <property type="entry name" value="2OG-FeII_Oxy_3"/>
    <property type="match status" value="1"/>
</dbReference>
<name>A0A9W7BFD2_9STRA</name>
<accession>A0A9W7BFD2</accession>
<dbReference type="GO" id="GO:0008198">
    <property type="term" value="F:ferrous iron binding"/>
    <property type="evidence" value="ECO:0007669"/>
    <property type="project" value="TreeGrafter"/>
</dbReference>
<sequence>MKIVAKRERERVNRRTNTENNSVSESIDSSGGVTVFDKVGVFACEPDGSNYDTAPNLLTYMSTLITSFPPLLNSGSVNYSISNSAFNAKLAVTSSGGSSYPRHIDNPLGVKVGDTRKLTVIIYLNPEWRGEHEGNLVLHLENEDVEVTPESGRFVVFWSDVIPHSVTPTNEDFVGEEYDRYALTIWLPTEDVGKIHDEDSKFKDLKV</sequence>
<dbReference type="Gene3D" id="2.60.120.620">
    <property type="entry name" value="q2cbj1_9rhob like domain"/>
    <property type="match status" value="1"/>
</dbReference>
<dbReference type="InterPro" id="IPR044862">
    <property type="entry name" value="Pro_4_hyd_alph_FE2OG_OXY"/>
</dbReference>
<dbReference type="AlphaFoldDB" id="A0A9W7BFD2"/>
<keyword evidence="2" id="KW-0479">Metal-binding</keyword>
<keyword evidence="2" id="KW-0408">Iron</keyword>
<keyword evidence="2" id="KW-0560">Oxidoreductase</keyword>
<evidence type="ECO:0000259" key="4">
    <source>
        <dbReference type="PROSITE" id="PS51471"/>
    </source>
</evidence>
<dbReference type="GO" id="GO:0031418">
    <property type="term" value="F:L-ascorbic acid binding"/>
    <property type="evidence" value="ECO:0007669"/>
    <property type="project" value="UniProtKB-KW"/>
</dbReference>
<feature type="region of interest" description="Disordered" evidence="3">
    <location>
        <begin position="1"/>
        <end position="27"/>
    </location>
</feature>
<evidence type="ECO:0000313" key="5">
    <source>
        <dbReference type="EMBL" id="GMH85734.1"/>
    </source>
</evidence>
<gene>
    <name evidence="5" type="ORF">TL16_g10326</name>
</gene>